<name>A0A7S3FIA5_9VIRI</name>
<feature type="region of interest" description="Disordered" evidence="1">
    <location>
        <begin position="346"/>
        <end position="383"/>
    </location>
</feature>
<dbReference type="PANTHER" id="PTHR13742">
    <property type="entry name" value="RETINOBLASTOMA-ASSOCIATED PROTEIN RB -RELATED"/>
    <property type="match status" value="1"/>
</dbReference>
<dbReference type="Pfam" id="PF01857">
    <property type="entry name" value="RB_B"/>
    <property type="match status" value="1"/>
</dbReference>
<dbReference type="GO" id="GO:0030154">
    <property type="term" value="P:cell differentiation"/>
    <property type="evidence" value="ECO:0007669"/>
    <property type="project" value="TreeGrafter"/>
</dbReference>
<dbReference type="PANTHER" id="PTHR13742:SF17">
    <property type="entry name" value="RE32990P-RELATED"/>
    <property type="match status" value="1"/>
</dbReference>
<dbReference type="Pfam" id="PF08934">
    <property type="entry name" value="Rb_C"/>
    <property type="match status" value="1"/>
</dbReference>
<dbReference type="GO" id="GO:0005667">
    <property type="term" value="C:transcription regulator complex"/>
    <property type="evidence" value="ECO:0007669"/>
    <property type="project" value="TreeGrafter"/>
</dbReference>
<feature type="domain" description="Retinoblastoma-associated protein B-box" evidence="2">
    <location>
        <begin position="73"/>
        <end position="197"/>
    </location>
</feature>
<dbReference type="GO" id="GO:0005634">
    <property type="term" value="C:nucleus"/>
    <property type="evidence" value="ECO:0007669"/>
    <property type="project" value="InterPro"/>
</dbReference>
<organism evidence="4">
    <name type="scientific">Prasinoderma singulare</name>
    <dbReference type="NCBI Taxonomy" id="676789"/>
    <lineage>
        <taxon>Eukaryota</taxon>
        <taxon>Viridiplantae</taxon>
        <taxon>Prasinodermophyta</taxon>
        <taxon>Prasinodermophyceae</taxon>
        <taxon>Prasinodermales</taxon>
        <taxon>Prasinodermaceae</taxon>
        <taxon>Prasinoderma</taxon>
    </lineage>
</organism>
<dbReference type="GO" id="GO:0000977">
    <property type="term" value="F:RNA polymerase II transcription regulatory region sequence-specific DNA binding"/>
    <property type="evidence" value="ECO:0007669"/>
    <property type="project" value="TreeGrafter"/>
</dbReference>
<evidence type="ECO:0000256" key="1">
    <source>
        <dbReference type="SAM" id="MobiDB-lite"/>
    </source>
</evidence>
<dbReference type="GO" id="GO:0006357">
    <property type="term" value="P:regulation of transcription by RNA polymerase II"/>
    <property type="evidence" value="ECO:0007669"/>
    <property type="project" value="InterPro"/>
</dbReference>
<dbReference type="InterPro" id="IPR036915">
    <property type="entry name" value="Cyclin-like_sf"/>
</dbReference>
<evidence type="ECO:0000259" key="2">
    <source>
        <dbReference type="Pfam" id="PF01857"/>
    </source>
</evidence>
<dbReference type="AlphaFoldDB" id="A0A7S3FIA5"/>
<evidence type="ECO:0000259" key="3">
    <source>
        <dbReference type="Pfam" id="PF08934"/>
    </source>
</evidence>
<evidence type="ECO:0000313" key="4">
    <source>
        <dbReference type="EMBL" id="CAE0149637.1"/>
    </source>
</evidence>
<gene>
    <name evidence="4" type="ORF">PSIN1315_LOCUS12386</name>
</gene>
<proteinExistence type="predicted"/>
<protein>
    <submittedName>
        <fullName evidence="4">Uncharacterized protein</fullName>
    </submittedName>
</protein>
<sequence>MEEDGPDTVMRTPDRPSAFSVFRSPLKSRAGAPLPPAFAAAFALHGASDGALADGDAPSKAAVARLAGSAVPVEHFFAKVRKLAASRISDMCEKMRLPALAARQVYTVVLHVLYHRTALLYNRHLDQIILCALYGVCKVTRRAVTFRDIISCYRRHPQCSPDVFRSVVLEQSSPALAVSRRGDIIEFYNVSFVPQIKAFLLELPKRSAEGGGDLASLPHAQAATAPRGGAAPRSLLSNIGGGAVQGQAPLSPLPKMPMLSPKKVTGSNVYASPLASRKRDALLMTPRTRSLYAFVGEPTHAYQSPSKDLNYINSRINSSAGARDVAMSDSTHAAAAVVAASAGTATAAHNRSPLGQGAAAAGAPVEANGDEGGIGGVKRTRDD</sequence>
<dbReference type="InterPro" id="IPR002719">
    <property type="entry name" value="RB_B"/>
</dbReference>
<dbReference type="GO" id="GO:0000785">
    <property type="term" value="C:chromatin"/>
    <property type="evidence" value="ECO:0007669"/>
    <property type="project" value="TreeGrafter"/>
</dbReference>
<accession>A0A7S3FIA5</accession>
<dbReference type="Gene3D" id="1.10.472.10">
    <property type="entry name" value="Cyclin-like"/>
    <property type="match status" value="1"/>
</dbReference>
<dbReference type="InterPro" id="IPR015030">
    <property type="entry name" value="RB_C"/>
</dbReference>
<dbReference type="SUPFAM" id="SSF47954">
    <property type="entry name" value="Cyclin-like"/>
    <property type="match status" value="1"/>
</dbReference>
<dbReference type="GO" id="GO:2000134">
    <property type="term" value="P:negative regulation of G1/S transition of mitotic cell cycle"/>
    <property type="evidence" value="ECO:0007669"/>
    <property type="project" value="TreeGrafter"/>
</dbReference>
<dbReference type="EMBL" id="HBHY01019337">
    <property type="protein sequence ID" value="CAE0149637.1"/>
    <property type="molecule type" value="Transcribed_RNA"/>
</dbReference>
<dbReference type="InterPro" id="IPR028309">
    <property type="entry name" value="RB_fam"/>
</dbReference>
<feature type="domain" description="Retinoblastoma-associated protein C-terminal" evidence="3">
    <location>
        <begin position="249"/>
        <end position="298"/>
    </location>
</feature>
<reference evidence="4" key="1">
    <citation type="submission" date="2021-01" db="EMBL/GenBank/DDBJ databases">
        <authorList>
            <person name="Corre E."/>
            <person name="Pelletier E."/>
            <person name="Niang G."/>
            <person name="Scheremetjew M."/>
            <person name="Finn R."/>
            <person name="Kale V."/>
            <person name="Holt S."/>
            <person name="Cochrane G."/>
            <person name="Meng A."/>
            <person name="Brown T."/>
            <person name="Cohen L."/>
        </authorList>
    </citation>
    <scope>NUCLEOTIDE SEQUENCE</scope>
    <source>
        <strain evidence="4">RCC927</strain>
    </source>
</reference>